<organism evidence="2 3">
    <name type="scientific">Senna tora</name>
    <dbReference type="NCBI Taxonomy" id="362788"/>
    <lineage>
        <taxon>Eukaryota</taxon>
        <taxon>Viridiplantae</taxon>
        <taxon>Streptophyta</taxon>
        <taxon>Embryophyta</taxon>
        <taxon>Tracheophyta</taxon>
        <taxon>Spermatophyta</taxon>
        <taxon>Magnoliopsida</taxon>
        <taxon>eudicotyledons</taxon>
        <taxon>Gunneridae</taxon>
        <taxon>Pentapetalae</taxon>
        <taxon>rosids</taxon>
        <taxon>fabids</taxon>
        <taxon>Fabales</taxon>
        <taxon>Fabaceae</taxon>
        <taxon>Caesalpinioideae</taxon>
        <taxon>Cassia clade</taxon>
        <taxon>Senna</taxon>
    </lineage>
</organism>
<evidence type="ECO:0000313" key="3">
    <source>
        <dbReference type="Proteomes" id="UP000634136"/>
    </source>
</evidence>
<dbReference type="Pfam" id="PF13966">
    <property type="entry name" value="zf-RVT"/>
    <property type="match status" value="1"/>
</dbReference>
<name>A0A834TNY4_9FABA</name>
<evidence type="ECO:0000259" key="1">
    <source>
        <dbReference type="Pfam" id="PF13966"/>
    </source>
</evidence>
<comment type="caution">
    <text evidence="2">The sequence shown here is derived from an EMBL/GenBank/DDBJ whole genome shotgun (WGS) entry which is preliminary data.</text>
</comment>
<gene>
    <name evidence="2" type="ORF">G2W53_022119</name>
</gene>
<protein>
    <submittedName>
        <fullName evidence="2">Putative ribonuclease H protein</fullName>
    </submittedName>
</protein>
<feature type="domain" description="Reverse transcriptase zinc-binding" evidence="1">
    <location>
        <begin position="132"/>
        <end position="202"/>
    </location>
</feature>
<dbReference type="AlphaFoldDB" id="A0A834TNY4"/>
<dbReference type="Proteomes" id="UP000634136">
    <property type="component" value="Unassembled WGS sequence"/>
</dbReference>
<keyword evidence="3" id="KW-1185">Reference proteome</keyword>
<accession>A0A834TNY4</accession>
<evidence type="ECO:0000313" key="2">
    <source>
        <dbReference type="EMBL" id="KAF7823975.1"/>
    </source>
</evidence>
<proteinExistence type="predicted"/>
<sequence>MDAKSGYRPSAIWRSLVAGKEVLKKGLRHSIGNGRTTGVWTDPLVPSKVPKVLPRPNHIETENEKVHELLAEDGTGWDEGELAARFEEEQGEDRWIWEMDSKGAYYVKTGYRCVMAEFWRQCDLGLDIDDGATMRFWKRLWKLPITSKYKVFMWRSCLGIIPAIEALEHRGMNINEQCGMCNNEPEGVFHALVDCPDLQILWVMAKYDYSSRVYHANILEWLAVEEVEWSDEQLASLAVAIYLVWERRNKKKFASEVIHAEELSQRVERVMDELQTVTFTEDRSKSEPISFEWEKPEYPYTKLNIDAPVQSVCTVRKRPTAAGSYGH</sequence>
<dbReference type="OrthoDB" id="1751350at2759"/>
<dbReference type="InterPro" id="IPR026960">
    <property type="entry name" value="RVT-Znf"/>
</dbReference>
<reference evidence="2" key="1">
    <citation type="submission" date="2020-09" db="EMBL/GenBank/DDBJ databases">
        <title>Genome-Enabled Discovery of Anthraquinone Biosynthesis in Senna tora.</title>
        <authorList>
            <person name="Kang S.-H."/>
            <person name="Pandey R.P."/>
            <person name="Lee C.-M."/>
            <person name="Sim J.-S."/>
            <person name="Jeong J.-T."/>
            <person name="Choi B.-S."/>
            <person name="Jung M."/>
            <person name="Ginzburg D."/>
            <person name="Zhao K."/>
            <person name="Won S.Y."/>
            <person name="Oh T.-J."/>
            <person name="Yu Y."/>
            <person name="Kim N.-H."/>
            <person name="Lee O.R."/>
            <person name="Lee T.-H."/>
            <person name="Bashyal P."/>
            <person name="Kim T.-S."/>
            <person name="Lee W.-H."/>
            <person name="Kawkins C."/>
            <person name="Kim C.-K."/>
            <person name="Kim J.S."/>
            <person name="Ahn B.O."/>
            <person name="Rhee S.Y."/>
            <person name="Sohng J.K."/>
        </authorList>
    </citation>
    <scope>NUCLEOTIDE SEQUENCE</scope>
    <source>
        <tissue evidence="2">Leaf</tissue>
    </source>
</reference>
<dbReference type="EMBL" id="JAAIUW010000007">
    <property type="protein sequence ID" value="KAF7823975.1"/>
    <property type="molecule type" value="Genomic_DNA"/>
</dbReference>